<evidence type="ECO:0000313" key="2">
    <source>
        <dbReference type="EMBL" id="GAA5047286.1"/>
    </source>
</evidence>
<dbReference type="Proteomes" id="UP001501729">
    <property type="component" value="Unassembled WGS sequence"/>
</dbReference>
<dbReference type="CDD" id="cd04301">
    <property type="entry name" value="NAT_SF"/>
    <property type="match status" value="1"/>
</dbReference>
<dbReference type="PROSITE" id="PS51186">
    <property type="entry name" value="GNAT"/>
    <property type="match status" value="1"/>
</dbReference>
<dbReference type="SUPFAM" id="SSF55729">
    <property type="entry name" value="Acyl-CoA N-acyltransferases (Nat)"/>
    <property type="match status" value="1"/>
</dbReference>
<dbReference type="RefSeq" id="WP_227776526.1">
    <property type="nucleotide sequence ID" value="NZ_BAABKX010000001.1"/>
</dbReference>
<feature type="domain" description="N-acetyltransferase" evidence="1">
    <location>
        <begin position="3"/>
        <end position="165"/>
    </location>
</feature>
<dbReference type="InterPro" id="IPR000182">
    <property type="entry name" value="GNAT_dom"/>
</dbReference>
<evidence type="ECO:0000313" key="3">
    <source>
        <dbReference type="Proteomes" id="UP001501729"/>
    </source>
</evidence>
<gene>
    <name evidence="2" type="ORF">GCM10025751_17630</name>
</gene>
<reference evidence="2 3" key="1">
    <citation type="journal article" date="2019" name="Int. J. Syst. Evol. Microbiol.">
        <title>The Global Catalogue of Microorganisms (GCM) 10K type strain sequencing project: providing services to taxonomists for standard genome sequencing and annotation.</title>
        <authorList>
            <consortium name="The Broad Institute Genomics Platform"/>
            <consortium name="The Broad Institute Genome Sequencing Center for Infectious Disease"/>
            <person name="Wu L."/>
            <person name="Ma J."/>
        </authorList>
    </citation>
    <scope>NUCLEOTIDE SEQUENCE [LARGE SCALE GENOMIC DNA]</scope>
    <source>
        <strain evidence="2 3">JCM 17504</strain>
    </source>
</reference>
<sequence length="165" mass="18821">MSIEIRPATPTHIDDIQRVAEKAWYSAHEPIIGAKAVDEFLEEYYDAEAFRSLIDDDDAIFAIAVASESETVGFVSATPNDDCSTTYHLGRIYVPPERWGKGIGGRLLDYTERRVREQDGERIVLGVMAENEQAVGFYESANYERESEFYDERIDARGYEYAKEM</sequence>
<dbReference type="AlphaFoldDB" id="A0AAV3UFM8"/>
<accession>A0AAV3UFM8</accession>
<dbReference type="Gene3D" id="3.40.630.30">
    <property type="match status" value="1"/>
</dbReference>
<proteinExistence type="predicted"/>
<dbReference type="Pfam" id="PF00583">
    <property type="entry name" value="Acetyltransf_1"/>
    <property type="match status" value="1"/>
</dbReference>
<dbReference type="EMBL" id="BAABKX010000001">
    <property type="protein sequence ID" value="GAA5047286.1"/>
    <property type="molecule type" value="Genomic_DNA"/>
</dbReference>
<dbReference type="GeneID" id="68612356"/>
<comment type="caution">
    <text evidence="2">The sequence shown here is derived from an EMBL/GenBank/DDBJ whole genome shotgun (WGS) entry which is preliminary data.</text>
</comment>
<evidence type="ECO:0000259" key="1">
    <source>
        <dbReference type="PROSITE" id="PS51186"/>
    </source>
</evidence>
<keyword evidence="3" id="KW-1185">Reference proteome</keyword>
<dbReference type="PANTHER" id="PTHR43617:SF20">
    <property type="entry name" value="N-ALPHA-ACETYLTRANSFERASE RIMI"/>
    <property type="match status" value="1"/>
</dbReference>
<dbReference type="InterPro" id="IPR016181">
    <property type="entry name" value="Acyl_CoA_acyltransferase"/>
</dbReference>
<dbReference type="GO" id="GO:0016747">
    <property type="term" value="F:acyltransferase activity, transferring groups other than amino-acyl groups"/>
    <property type="evidence" value="ECO:0007669"/>
    <property type="project" value="InterPro"/>
</dbReference>
<dbReference type="PANTHER" id="PTHR43617">
    <property type="entry name" value="L-AMINO ACID N-ACETYLTRANSFERASE"/>
    <property type="match status" value="1"/>
</dbReference>
<protein>
    <recommendedName>
        <fullName evidence="1">N-acetyltransferase domain-containing protein</fullName>
    </recommendedName>
</protein>
<name>A0AAV3UFM8_9EURY</name>
<organism evidence="2 3">
    <name type="scientific">Haladaptatus pallidirubidus</name>
    <dbReference type="NCBI Taxonomy" id="1008152"/>
    <lineage>
        <taxon>Archaea</taxon>
        <taxon>Methanobacteriati</taxon>
        <taxon>Methanobacteriota</taxon>
        <taxon>Stenosarchaea group</taxon>
        <taxon>Halobacteria</taxon>
        <taxon>Halobacteriales</taxon>
        <taxon>Haladaptataceae</taxon>
        <taxon>Haladaptatus</taxon>
    </lineage>
</organism>
<dbReference type="InterPro" id="IPR050276">
    <property type="entry name" value="MshD_Acetyltransferase"/>
</dbReference>